<dbReference type="VEuPathDB" id="FungiDB:PODANS_1_18990"/>
<feature type="region of interest" description="Disordered" evidence="8">
    <location>
        <begin position="226"/>
        <end position="296"/>
    </location>
</feature>
<feature type="domain" description="PI-PLC Y-box" evidence="9">
    <location>
        <begin position="415"/>
        <end position="529"/>
    </location>
</feature>
<dbReference type="InterPro" id="IPR017946">
    <property type="entry name" value="PLC-like_Pdiesterase_TIM-brl"/>
</dbReference>
<organism evidence="10">
    <name type="scientific">Podospora anserina (strain S / ATCC MYA-4624 / DSM 980 / FGSC 10383)</name>
    <name type="common">Pleurage anserina</name>
    <dbReference type="NCBI Taxonomy" id="515849"/>
    <lineage>
        <taxon>Eukaryota</taxon>
        <taxon>Fungi</taxon>
        <taxon>Dikarya</taxon>
        <taxon>Ascomycota</taxon>
        <taxon>Pezizomycotina</taxon>
        <taxon>Sordariomycetes</taxon>
        <taxon>Sordariomycetidae</taxon>
        <taxon>Sordariales</taxon>
        <taxon>Podosporaceae</taxon>
        <taxon>Podospora</taxon>
        <taxon>Podospora anserina</taxon>
    </lineage>
</organism>
<dbReference type="PANTHER" id="PTHR10336">
    <property type="entry name" value="PHOSPHOINOSITIDE-SPECIFIC PHOSPHOLIPASE C FAMILY PROTEIN"/>
    <property type="match status" value="1"/>
</dbReference>
<keyword evidence="4 7" id="KW-0443">Lipid metabolism</keyword>
<dbReference type="SMART" id="SM00149">
    <property type="entry name" value="PLCYc"/>
    <property type="match status" value="1"/>
</dbReference>
<keyword evidence="3 7" id="KW-0442">Lipid degradation</keyword>
<dbReference type="EMBL" id="CU633899">
    <property type="protein sequence ID" value="CAP68033.1"/>
    <property type="molecule type" value="Genomic_DNA"/>
</dbReference>
<keyword evidence="2 7" id="KW-0378">Hydrolase</keyword>
<evidence type="ECO:0000313" key="10">
    <source>
        <dbReference type="EMBL" id="CAP68033.1"/>
    </source>
</evidence>
<reference evidence="10" key="2">
    <citation type="submission" date="2008-07" db="EMBL/GenBank/DDBJ databases">
        <authorList>
            <person name="Genoscope - CEA"/>
        </authorList>
    </citation>
    <scope>NUCLEOTIDE SEQUENCE</scope>
    <source>
        <strain evidence="10">S mat+</strain>
    </source>
</reference>
<evidence type="ECO:0000259" key="9">
    <source>
        <dbReference type="PROSITE" id="PS50008"/>
    </source>
</evidence>
<keyword evidence="12" id="KW-1185">Reference proteome</keyword>
<dbReference type="GO" id="GO:0048015">
    <property type="term" value="P:phosphatidylinositol-mediated signaling"/>
    <property type="evidence" value="ECO:0007669"/>
    <property type="project" value="TreeGrafter"/>
</dbReference>
<dbReference type="PANTHER" id="PTHR10336:SF82">
    <property type="entry name" value="PHOSPHOINOSITIDE PHOSPHOLIPASE C"/>
    <property type="match status" value="1"/>
</dbReference>
<dbReference type="RefSeq" id="XP_001907362.1">
    <property type="nucleotide sequence ID" value="XM_001907327.1"/>
</dbReference>
<sequence length="795" mass="90376">MHGVGLQFGREEPPKKKGKGNFIRRMTTLRRGAPSQGRSAMLQAALMSAGMGGNIRPHFTCHDSIRRHILYVYNIARGSEKTLRREKFEAFLKGTQGALWVEPLTQESYSFQDFFWVWSQNESAWSAVRRHEELDASKPISNYFISSSHNTYLDGNQLSSNSTADAYREVLSNGCRCIEIDVWNNPNSRSTSRTPSKSPQMEHRRQFSSNSIPRIAAERLDALMSRHSRSPSAPQGAFSSLESKHSRSPSAAQTTFSTLETRESSTTLDPRDLVGSRSRASSRSKEDKFNGEPVVHHHGTMTSMISFREVCIAVRETAFQRNPLPIIVSLEVGADKEHQEMMVQIMKEEWDGYLLDKPFDHIDHITQQPRLNELYNKILIKVKRISDKQVEDEIERGRKLGISSIRAKPPITKPLADLAIYTHSEHFDDHQSLHSRTPSHIFSLSEDCFHALAHDATKIRTLLSHNRDFFMRIYPKGLRVDSSNPDPSFHWRRGVQMVAMNWQRTDEGMMINDAMFANTHGWVLKPPGLLSDENVDVENIPRRTLDLRITVLAGQAIPLPRDRRQLGGVGVMGDRKFRPMVKVELHVEKQKGGNQDLVKETVVAETDNPDWGYDSKSLDFFEVKDVIEGLSFVRYAFSFFRGKPKERNFPLRLSVLAGRCRLHITEAGRVRNCAAQNEARTSPGEAGRSGNRRDERQTGGIRKTRKKQFSLLLTASPSCHATDNRLPLRSGNHTASHPAHLSSIRDNLMAWACIRLDRLQTGYRCIDLLSKTRRKTEHAKLLVKVEKVFRAETPA</sequence>
<dbReference type="HOGENOM" id="CLU_002738_3_0_1"/>
<dbReference type="FunFam" id="3.20.20.190:FF:000039">
    <property type="entry name" value="Phosphoinositide phospholipase C"/>
    <property type="match status" value="1"/>
</dbReference>
<evidence type="ECO:0000256" key="4">
    <source>
        <dbReference type="ARBA" id="ARBA00023098"/>
    </source>
</evidence>
<dbReference type="GO" id="GO:0004435">
    <property type="term" value="F:phosphatidylinositol-4,5-bisphosphate phospholipase C activity"/>
    <property type="evidence" value="ECO:0007669"/>
    <property type="project" value="UniProtKB-EC"/>
</dbReference>
<evidence type="ECO:0000256" key="6">
    <source>
        <dbReference type="ARBA" id="ARBA00059664"/>
    </source>
</evidence>
<reference evidence="11" key="4">
    <citation type="submission" date="2015-04" db="EMBL/GenBank/DDBJ databases">
        <title>Maintaining two mating types: Structure of the mating type locus and its role in heterokaryosis in Podospora anserina.</title>
        <authorList>
            <person name="Grognet P."/>
            <person name="Bidard F."/>
            <person name="Kuchly C."/>
            <person name="Chan Ho Tong L."/>
            <person name="Coppin E."/>
            <person name="Ait Benkhali J."/>
            <person name="Couloux A."/>
            <person name="Wincker P."/>
            <person name="Debuchy R."/>
            <person name="Silar P."/>
        </authorList>
    </citation>
    <scope>NUCLEOTIDE SEQUENCE</scope>
</reference>
<evidence type="ECO:0000256" key="8">
    <source>
        <dbReference type="SAM" id="MobiDB-lite"/>
    </source>
</evidence>
<dbReference type="Gene3D" id="3.20.20.190">
    <property type="entry name" value="Phosphatidylinositol (PI) phosphodiesterase"/>
    <property type="match status" value="2"/>
</dbReference>
<dbReference type="InterPro" id="IPR000909">
    <property type="entry name" value="PLipase_C_PInositol-sp_X_dom"/>
</dbReference>
<feature type="compositionally biased region" description="Low complexity" evidence="8">
    <location>
        <begin position="254"/>
        <end position="268"/>
    </location>
</feature>
<evidence type="ECO:0000313" key="12">
    <source>
        <dbReference type="Proteomes" id="UP000001197"/>
    </source>
</evidence>
<dbReference type="InterPro" id="IPR001192">
    <property type="entry name" value="PI-PLC_fam"/>
</dbReference>
<dbReference type="InterPro" id="IPR035892">
    <property type="entry name" value="C2_domain_sf"/>
</dbReference>
<dbReference type="PROSITE" id="PS50007">
    <property type="entry name" value="PIPLC_X_DOMAIN"/>
    <property type="match status" value="1"/>
</dbReference>
<dbReference type="PRINTS" id="PR00390">
    <property type="entry name" value="PHPHLIPASEC"/>
</dbReference>
<dbReference type="GO" id="GO:0051209">
    <property type="term" value="P:release of sequestered calcium ion into cytosol"/>
    <property type="evidence" value="ECO:0007669"/>
    <property type="project" value="TreeGrafter"/>
</dbReference>
<proteinExistence type="predicted"/>
<dbReference type="InterPro" id="IPR001711">
    <property type="entry name" value="PLipase_C_Pinositol-sp_Y"/>
</dbReference>
<feature type="compositionally biased region" description="Low complexity" evidence="8">
    <location>
        <begin position="186"/>
        <end position="199"/>
    </location>
</feature>
<dbReference type="PROSITE" id="PS50008">
    <property type="entry name" value="PIPLC_Y_DOMAIN"/>
    <property type="match status" value="1"/>
</dbReference>
<evidence type="ECO:0000256" key="2">
    <source>
        <dbReference type="ARBA" id="ARBA00022801"/>
    </source>
</evidence>
<keyword evidence="5" id="KW-0807">Transducer</keyword>
<feature type="region of interest" description="Disordered" evidence="8">
    <location>
        <begin position="675"/>
        <end position="702"/>
    </location>
</feature>
<evidence type="ECO:0000256" key="7">
    <source>
        <dbReference type="RuleBase" id="RU361133"/>
    </source>
</evidence>
<evidence type="ECO:0000313" key="11">
    <source>
        <dbReference type="EMBL" id="CDP24289.1"/>
    </source>
</evidence>
<comment type="catalytic activity">
    <reaction evidence="1 7">
        <text>a 1,2-diacyl-sn-glycero-3-phospho-(1D-myo-inositol-4,5-bisphosphate) + H2O = 1D-myo-inositol 1,4,5-trisphosphate + a 1,2-diacyl-sn-glycerol + H(+)</text>
        <dbReference type="Rhea" id="RHEA:33179"/>
        <dbReference type="ChEBI" id="CHEBI:15377"/>
        <dbReference type="ChEBI" id="CHEBI:15378"/>
        <dbReference type="ChEBI" id="CHEBI:17815"/>
        <dbReference type="ChEBI" id="CHEBI:58456"/>
        <dbReference type="ChEBI" id="CHEBI:203600"/>
        <dbReference type="EC" id="3.1.4.11"/>
    </reaction>
</comment>
<evidence type="ECO:0000256" key="3">
    <source>
        <dbReference type="ARBA" id="ARBA00022963"/>
    </source>
</evidence>
<dbReference type="SMART" id="SM00148">
    <property type="entry name" value="PLCXc"/>
    <property type="match status" value="1"/>
</dbReference>
<dbReference type="SUPFAM" id="SSF51695">
    <property type="entry name" value="PLC-like phosphodiesterases"/>
    <property type="match status" value="1"/>
</dbReference>
<name>B2AUG0_PODAN</name>
<dbReference type="EMBL" id="FO904936">
    <property type="protein sequence ID" value="CDP24289.1"/>
    <property type="molecule type" value="Genomic_DNA"/>
</dbReference>
<protein>
    <recommendedName>
        <fullName evidence="7">Phosphoinositide phospholipase C</fullName>
        <ecNumber evidence="7">3.1.4.11</ecNumber>
    </recommendedName>
</protein>
<accession>B2AUG0</accession>
<feature type="region of interest" description="Disordered" evidence="8">
    <location>
        <begin position="1"/>
        <end position="20"/>
    </location>
</feature>
<dbReference type="Pfam" id="PF00387">
    <property type="entry name" value="PI-PLC-Y"/>
    <property type="match status" value="1"/>
</dbReference>
<evidence type="ECO:0000256" key="5">
    <source>
        <dbReference type="ARBA" id="ARBA00023224"/>
    </source>
</evidence>
<dbReference type="Gene3D" id="2.60.40.150">
    <property type="entry name" value="C2 domain"/>
    <property type="match status" value="1"/>
</dbReference>
<feature type="compositionally biased region" description="Polar residues" evidence="8">
    <location>
        <begin position="230"/>
        <end position="241"/>
    </location>
</feature>
<dbReference type="AlphaFoldDB" id="B2AUG0"/>
<dbReference type="Proteomes" id="UP000001197">
    <property type="component" value="Chromosome 1"/>
</dbReference>
<dbReference type="Pfam" id="PF00388">
    <property type="entry name" value="PI-PLC-X"/>
    <property type="match status" value="1"/>
</dbReference>
<dbReference type="STRING" id="515849.B2AUG0"/>
<feature type="region of interest" description="Disordered" evidence="8">
    <location>
        <begin position="186"/>
        <end position="212"/>
    </location>
</feature>
<reference evidence="10 12" key="1">
    <citation type="journal article" date="2008" name="Genome Biol.">
        <title>The genome sequence of the model ascomycete fungus Podospora anserina.</title>
        <authorList>
            <person name="Espagne E."/>
            <person name="Lespinet O."/>
            <person name="Malagnac F."/>
            <person name="Da Silva C."/>
            <person name="Jaillon O."/>
            <person name="Porcel B.M."/>
            <person name="Couloux A."/>
            <person name="Aury J.-M."/>
            <person name="Segurens B."/>
            <person name="Poulain J."/>
            <person name="Anthouard V."/>
            <person name="Grossetete S."/>
            <person name="Khalili H."/>
            <person name="Coppin E."/>
            <person name="Dequard-Chablat M."/>
            <person name="Picard M."/>
            <person name="Contamine V."/>
            <person name="Arnaise S."/>
            <person name="Bourdais A."/>
            <person name="Berteaux-Lecellier V."/>
            <person name="Gautheret D."/>
            <person name="de Vries R.P."/>
            <person name="Battaglia E."/>
            <person name="Coutinho P.M."/>
            <person name="Danchin E.G.J."/>
            <person name="Henrissat B."/>
            <person name="El Khoury R."/>
            <person name="Sainsard-Chanet A."/>
            <person name="Boivin A."/>
            <person name="Pinan-Lucarre B."/>
            <person name="Sellem C.H."/>
            <person name="Debuchy R."/>
            <person name="Wincker P."/>
            <person name="Weissenbach J."/>
            <person name="Silar P."/>
        </authorList>
    </citation>
    <scope>NUCLEOTIDE SEQUENCE [LARGE SCALE GENOMIC DNA]</scope>
    <source>
        <strain evidence="12">S / ATCC MYA-4624 / DSM 980 / FGSC 10383</strain>
        <strain evidence="10">S mat+</strain>
    </source>
</reference>
<dbReference type="EC" id="3.1.4.11" evidence="7"/>
<reference evidence="12" key="3">
    <citation type="journal article" date="2014" name="Genetics">
        <title>Maintaining two mating types: Structure of the mating type locus and its role in heterokaryosis in Podospora anserina.</title>
        <authorList>
            <person name="Grognet P."/>
            <person name="Bidard F."/>
            <person name="Kuchly C."/>
            <person name="Tong L.C.H."/>
            <person name="Coppin E."/>
            <person name="Benkhali J.A."/>
            <person name="Couloux A."/>
            <person name="Wincker P."/>
            <person name="Debuchy R."/>
            <person name="Silar P."/>
        </authorList>
    </citation>
    <scope>GENOME REANNOTATION</scope>
    <source>
        <strain evidence="12">S / ATCC MYA-4624 / DSM 980 / FGSC 10383</strain>
    </source>
</reference>
<dbReference type="OrthoDB" id="269822at2759"/>
<dbReference type="KEGG" id="pan:PODANSg4395"/>
<gene>
    <name evidence="10" type="ORF">PODANS_1_18990</name>
</gene>
<dbReference type="GO" id="GO:0016042">
    <property type="term" value="P:lipid catabolic process"/>
    <property type="evidence" value="ECO:0007669"/>
    <property type="project" value="UniProtKB-KW"/>
</dbReference>
<evidence type="ECO:0000256" key="1">
    <source>
        <dbReference type="ARBA" id="ARBA00001195"/>
    </source>
</evidence>
<dbReference type="GeneID" id="6191421"/>
<comment type="function">
    <text evidence="6">The production of the second messenger molecules diacylglycerol (DAG) and inositol 1,4,5-trisphosphate (IP3) is mediated by activated phosphatidylinositol-specific phospholipase C enzymes.</text>
</comment>
<dbReference type="eggNOG" id="KOG0169">
    <property type="taxonomic scope" value="Eukaryota"/>
</dbReference>
<dbReference type="eggNOG" id="KOG1264">
    <property type="taxonomic scope" value="Eukaryota"/>
</dbReference>